<sequence length="72" mass="7848">MNRFIKHICIIVSFALPIPLLKNRNVSLHPLGMQSLSSDAFVRVGESNRPNGYILLLSAILLSESVGATNVT</sequence>
<accession>A0A1Z4N8R4</accession>
<proteinExistence type="predicted"/>
<dbReference type="Proteomes" id="UP000218785">
    <property type="component" value="Chromosome"/>
</dbReference>
<reference evidence="1 2" key="1">
    <citation type="submission" date="2017-06" db="EMBL/GenBank/DDBJ databases">
        <title>Genome sequencing of cyanobaciteial culture collection at National Institute for Environmental Studies (NIES).</title>
        <authorList>
            <person name="Hirose Y."/>
            <person name="Shimura Y."/>
            <person name="Fujisawa T."/>
            <person name="Nakamura Y."/>
            <person name="Kawachi M."/>
        </authorList>
    </citation>
    <scope>NUCLEOTIDE SEQUENCE [LARGE SCALE GENOMIC DNA]</scope>
    <source>
        <strain evidence="1 2">NIES-37</strain>
    </source>
</reference>
<dbReference type="KEGG" id="ttq:NIES37_60830"/>
<dbReference type="AlphaFoldDB" id="A0A1Z4N8R4"/>
<dbReference type="EMBL" id="AP018248">
    <property type="protein sequence ID" value="BAZ02075.1"/>
    <property type="molecule type" value="Genomic_DNA"/>
</dbReference>
<gene>
    <name evidence="1" type="ORF">NIES37_60830</name>
</gene>
<keyword evidence="2" id="KW-1185">Reference proteome</keyword>
<evidence type="ECO:0000313" key="1">
    <source>
        <dbReference type="EMBL" id="BAZ02075.1"/>
    </source>
</evidence>
<name>A0A1Z4N8R4_9CYAN</name>
<protein>
    <submittedName>
        <fullName evidence="1">Uncharacterized protein</fullName>
    </submittedName>
</protein>
<evidence type="ECO:0000313" key="2">
    <source>
        <dbReference type="Proteomes" id="UP000218785"/>
    </source>
</evidence>
<organism evidence="1 2">
    <name type="scientific">Tolypothrix tenuis PCC 7101</name>
    <dbReference type="NCBI Taxonomy" id="231146"/>
    <lineage>
        <taxon>Bacteria</taxon>
        <taxon>Bacillati</taxon>
        <taxon>Cyanobacteriota</taxon>
        <taxon>Cyanophyceae</taxon>
        <taxon>Nostocales</taxon>
        <taxon>Tolypothrichaceae</taxon>
        <taxon>Tolypothrix</taxon>
    </lineage>
</organism>